<dbReference type="PANTHER" id="PTHR43319:SF3">
    <property type="entry name" value="BETA-LACTAMASE-RELATED DOMAIN-CONTAINING PROTEIN"/>
    <property type="match status" value="1"/>
</dbReference>
<gene>
    <name evidence="2" type="ORF">C8D84_10328</name>
</gene>
<proteinExistence type="predicted"/>
<dbReference type="InterPro" id="IPR052907">
    <property type="entry name" value="Beta-lactamase/esterase"/>
</dbReference>
<dbReference type="Gene3D" id="3.40.710.10">
    <property type="entry name" value="DD-peptidase/beta-lactamase superfamily"/>
    <property type="match status" value="2"/>
</dbReference>
<comment type="caution">
    <text evidence="2">The sequence shown here is derived from an EMBL/GenBank/DDBJ whole genome shotgun (WGS) entry which is preliminary data.</text>
</comment>
<dbReference type="InterPro" id="IPR012338">
    <property type="entry name" value="Beta-lactam/transpept-like"/>
</dbReference>
<reference evidence="2 3" key="1">
    <citation type="submission" date="2018-05" db="EMBL/GenBank/DDBJ databases">
        <title>Genomic Encyclopedia of Type Strains, Phase IV (KMG-IV): sequencing the most valuable type-strain genomes for metagenomic binning, comparative biology and taxonomic classification.</title>
        <authorList>
            <person name="Goeker M."/>
        </authorList>
    </citation>
    <scope>NUCLEOTIDE SEQUENCE [LARGE SCALE GENOMIC DNA]</scope>
    <source>
        <strain evidence="2 3">DSM 7229</strain>
    </source>
</reference>
<dbReference type="GeneID" id="60254480"/>
<feature type="domain" description="Beta-lactamase-related" evidence="1">
    <location>
        <begin position="38"/>
        <end position="447"/>
    </location>
</feature>
<dbReference type="Proteomes" id="UP000245655">
    <property type="component" value="Unassembled WGS sequence"/>
</dbReference>
<evidence type="ECO:0000313" key="2">
    <source>
        <dbReference type="EMBL" id="PWK14005.1"/>
    </source>
</evidence>
<protein>
    <submittedName>
        <fullName evidence="2">Beta-lactamase</fullName>
    </submittedName>
</protein>
<organism evidence="2 3">
    <name type="scientific">Psychrobacter immobilis</name>
    <dbReference type="NCBI Taxonomy" id="498"/>
    <lineage>
        <taxon>Bacteria</taxon>
        <taxon>Pseudomonadati</taxon>
        <taxon>Pseudomonadota</taxon>
        <taxon>Gammaproteobacteria</taxon>
        <taxon>Moraxellales</taxon>
        <taxon>Moraxellaceae</taxon>
        <taxon>Psychrobacter</taxon>
    </lineage>
</organism>
<keyword evidence="3" id="KW-1185">Reference proteome</keyword>
<dbReference type="Pfam" id="PF00144">
    <property type="entry name" value="Beta-lactamase"/>
    <property type="match status" value="1"/>
</dbReference>
<dbReference type="SUPFAM" id="SSF56601">
    <property type="entry name" value="beta-lactamase/transpeptidase-like"/>
    <property type="match status" value="1"/>
</dbReference>
<evidence type="ECO:0000259" key="1">
    <source>
        <dbReference type="Pfam" id="PF00144"/>
    </source>
</evidence>
<dbReference type="AlphaFoldDB" id="A0A2V2A9F6"/>
<name>A0A2V2A9F6_PSYIM</name>
<sequence>MIDNNNKTTQIFDQQINLTLQQRLQQILTDLQLDDAPAGGAVVVYLAGECIAQASVGMVRPEMPWQPDTLAINFSTGKGVLATLVHILVSQQMLDYDQPIAHYWPAFSAQNKGNITLRSVMSHQANLFSIQSIVADSETLLDWDQMLNKVAAMPITAPDHGELYDSAYSALVYGWVLGGLIEAVTEMSLAEALRHYLTEPLGIADSCYFGVPENKVNQVARLAKDFETSNEAGSQLRNKRHKPTLKADSQSTLRTYASLPSYACWQQQALMDGKAADLRSDDEQNTLPILDTAHINRLYFNTSQLNLKNYKAALIPAGKQAIDYHSRETLQAIIPAANGVASAQALATIYAMLANGGTWQGHTFINSATFEQLSKPQVTGIDAVMPANMDWRLGYHRLFSLCQHTDSEEVDVNKQGFGHMGYNGSVAWCDPERQLSFAFIHNFDTTMLNDVRQFALTEAVLNLVDSELSKR</sequence>
<dbReference type="RefSeq" id="WP_109590111.1">
    <property type="nucleotide sequence ID" value="NZ_CAJGZY010000003.1"/>
</dbReference>
<evidence type="ECO:0000313" key="3">
    <source>
        <dbReference type="Proteomes" id="UP000245655"/>
    </source>
</evidence>
<dbReference type="EMBL" id="QGGM01000003">
    <property type="protein sequence ID" value="PWK14005.1"/>
    <property type="molecule type" value="Genomic_DNA"/>
</dbReference>
<dbReference type="PANTHER" id="PTHR43319">
    <property type="entry name" value="BETA-LACTAMASE-RELATED"/>
    <property type="match status" value="1"/>
</dbReference>
<dbReference type="InterPro" id="IPR001466">
    <property type="entry name" value="Beta-lactam-related"/>
</dbReference>
<accession>A0A2V2A9F6</accession>